<dbReference type="PROSITE" id="PS50110">
    <property type="entry name" value="RESPONSE_REGULATORY"/>
    <property type="match status" value="1"/>
</dbReference>
<evidence type="ECO:0000256" key="2">
    <source>
        <dbReference type="PROSITE-ProRule" id="PRU00169"/>
    </source>
</evidence>
<dbReference type="GO" id="GO:0000160">
    <property type="term" value="P:phosphorelay signal transduction system"/>
    <property type="evidence" value="ECO:0007669"/>
    <property type="project" value="InterPro"/>
</dbReference>
<feature type="modified residue" description="4-aspartylphosphate" evidence="2">
    <location>
        <position position="104"/>
    </location>
</feature>
<dbReference type="PANTHER" id="PTHR44591:SF25">
    <property type="entry name" value="CHEMOTAXIS TWO-COMPONENT RESPONSE REGULATOR"/>
    <property type="match status" value="1"/>
</dbReference>
<dbReference type="PANTHER" id="PTHR44591">
    <property type="entry name" value="STRESS RESPONSE REGULATOR PROTEIN 1"/>
    <property type="match status" value="1"/>
</dbReference>
<proteinExistence type="predicted"/>
<keyword evidence="1 2" id="KW-0597">Phosphoprotein</keyword>
<reference evidence="5" key="1">
    <citation type="submission" date="2016-10" db="EMBL/GenBank/DDBJ databases">
        <authorList>
            <person name="Varghese N."/>
        </authorList>
    </citation>
    <scope>NUCLEOTIDE SEQUENCE [LARGE SCALE GENOMIC DNA]</scope>
    <source>
        <strain evidence="5">GAS106B</strain>
    </source>
</reference>
<organism evidence="4 5">
    <name type="scientific">Paraburkholderia fungorum</name>
    <dbReference type="NCBI Taxonomy" id="134537"/>
    <lineage>
        <taxon>Bacteria</taxon>
        <taxon>Pseudomonadati</taxon>
        <taxon>Pseudomonadota</taxon>
        <taxon>Betaproteobacteria</taxon>
        <taxon>Burkholderiales</taxon>
        <taxon>Burkholderiaceae</taxon>
        <taxon>Paraburkholderia</taxon>
    </lineage>
</organism>
<dbReference type="Pfam" id="PF00072">
    <property type="entry name" value="Response_reg"/>
    <property type="match status" value="1"/>
</dbReference>
<dbReference type="Proteomes" id="UP000183487">
    <property type="component" value="Unassembled WGS sequence"/>
</dbReference>
<dbReference type="AlphaFoldDB" id="A0A1H1H6Z5"/>
<name>A0A1H1H6Z5_9BURK</name>
<dbReference type="SMART" id="SM00448">
    <property type="entry name" value="REC"/>
    <property type="match status" value="1"/>
</dbReference>
<gene>
    <name evidence="4" type="ORF">SAMN05443245_3565</name>
</gene>
<dbReference type="Gene3D" id="3.40.50.2300">
    <property type="match status" value="1"/>
</dbReference>
<accession>A0A1H1H6Z5</accession>
<dbReference type="InterPro" id="IPR050595">
    <property type="entry name" value="Bact_response_regulator"/>
</dbReference>
<evidence type="ECO:0000256" key="1">
    <source>
        <dbReference type="ARBA" id="ARBA00022553"/>
    </source>
</evidence>
<dbReference type="InterPro" id="IPR001789">
    <property type="entry name" value="Sig_transdc_resp-reg_receiver"/>
</dbReference>
<evidence type="ECO:0000259" key="3">
    <source>
        <dbReference type="PROSITE" id="PS50110"/>
    </source>
</evidence>
<keyword evidence="5" id="KW-1185">Reference proteome</keyword>
<dbReference type="InterPro" id="IPR011006">
    <property type="entry name" value="CheY-like_superfamily"/>
</dbReference>
<feature type="domain" description="Response regulatory" evidence="3">
    <location>
        <begin position="55"/>
        <end position="169"/>
    </location>
</feature>
<dbReference type="EMBL" id="FNKP01000002">
    <property type="protein sequence ID" value="SDR20858.1"/>
    <property type="molecule type" value="Genomic_DNA"/>
</dbReference>
<sequence>MLAAVGRKLFGSHTLVCFSSDDAVDRLSLKSRLMPSRPLQAFTIEHRLRTEPIKIVAVVDDDEAIRNATAGLVRSLGWSVRLFDSAGAFLQSPGIAETDCLVSDVRMPNMSGIEMHTRLVQAGYTLTTIFITAFSTPALNAKLQEPGVVAILEKPIDAAALADCLTRALGLP</sequence>
<dbReference type="SUPFAM" id="SSF52172">
    <property type="entry name" value="CheY-like"/>
    <property type="match status" value="1"/>
</dbReference>
<evidence type="ECO:0000313" key="5">
    <source>
        <dbReference type="Proteomes" id="UP000183487"/>
    </source>
</evidence>
<evidence type="ECO:0000313" key="4">
    <source>
        <dbReference type="EMBL" id="SDR20858.1"/>
    </source>
</evidence>
<protein>
    <submittedName>
        <fullName evidence="4">Response regulator receiver domain-containing protein</fullName>
    </submittedName>
</protein>